<feature type="domain" description="Protein kinase" evidence="8">
    <location>
        <begin position="189"/>
        <end position="480"/>
    </location>
</feature>
<gene>
    <name evidence="9" type="ORF">C2G38_2013694</name>
</gene>
<dbReference type="GO" id="GO:0098813">
    <property type="term" value="P:nuclear chromosome segregation"/>
    <property type="evidence" value="ECO:0007669"/>
    <property type="project" value="UniProtKB-ARBA"/>
</dbReference>
<dbReference type="GO" id="GO:0005524">
    <property type="term" value="F:ATP binding"/>
    <property type="evidence" value="ECO:0007669"/>
    <property type="project" value="UniProtKB-UniRule"/>
</dbReference>
<dbReference type="PANTHER" id="PTHR22974:SF21">
    <property type="entry name" value="DUAL SPECIFICITY PROTEIN KINASE TTK"/>
    <property type="match status" value="1"/>
</dbReference>
<evidence type="ECO:0000256" key="6">
    <source>
        <dbReference type="PROSITE-ProRule" id="PRU10141"/>
    </source>
</evidence>
<dbReference type="EMBL" id="QKWP01000239">
    <property type="protein sequence ID" value="RIB23904.1"/>
    <property type="molecule type" value="Genomic_DNA"/>
</dbReference>
<sequence length="541" mass="61700">MKDSVCYSFAMIRPRRKTLTLGKNLGPPKRVKINEELSQKEKDALSITPDFDSSQETKAQNATEIQNQEICKELIQKEKDVHNIIPEFDSSQETKAQNAAEIKNQEICKELIKKEKDVLSIIPESENSQETKAQNDAEIQNKEICKKESSSPTLNDCPRQPSESKPLNTNPEPDTSTNKDILLLNGKAYTRTKYIGRGGSSRVYKVIDSNSQVFALKKVLINNLDESIIKSYINEVELLQKLAGRDRIIKLYDHEINRSEGYILLLMECGQIDLAHLLNCKNGKPIKLDFIRTCWQQMLEAVYTIHLEKIVHSDLKPANFIITDGSLKLIDFGIAKTIQNDTTNIHREQQVGTINYMSPEAIQDLNVNNQGEGKLIKLGRASDVWSLGCILYQLVYGRPPFAHLNMYQKFKCIPDPDHHIEFPPTSNLIYNVNQVHSVDENNTSQDIPVDENLLRIMKSCLQKNHKDRATIPELLADPFLSGSYVRVSEQILNNLIREIIKYTKKTNITNDSNEQITMITKSIFSQLRNKELISCEQWGDN</sequence>
<dbReference type="GO" id="GO:0007094">
    <property type="term" value="P:mitotic spindle assembly checkpoint signaling"/>
    <property type="evidence" value="ECO:0007669"/>
    <property type="project" value="TreeGrafter"/>
</dbReference>
<dbReference type="GO" id="GO:0005634">
    <property type="term" value="C:nucleus"/>
    <property type="evidence" value="ECO:0007669"/>
    <property type="project" value="TreeGrafter"/>
</dbReference>
<evidence type="ECO:0000256" key="2">
    <source>
        <dbReference type="ARBA" id="ARBA00022679"/>
    </source>
</evidence>
<dbReference type="InterPro" id="IPR008271">
    <property type="entry name" value="Ser/Thr_kinase_AS"/>
</dbReference>
<dbReference type="FunFam" id="3.30.200.20:FF:000131">
    <property type="entry name" value="Dual specificity protein kinase TTK"/>
    <property type="match status" value="1"/>
</dbReference>
<evidence type="ECO:0000313" key="9">
    <source>
        <dbReference type="EMBL" id="RIB23904.1"/>
    </source>
</evidence>
<evidence type="ECO:0000256" key="3">
    <source>
        <dbReference type="ARBA" id="ARBA00022741"/>
    </source>
</evidence>
<evidence type="ECO:0000313" key="10">
    <source>
        <dbReference type="Proteomes" id="UP000266673"/>
    </source>
</evidence>
<dbReference type="AlphaFoldDB" id="A0A397VN15"/>
<reference evidence="9 10" key="1">
    <citation type="submission" date="2018-06" db="EMBL/GenBank/DDBJ databases">
        <title>Comparative genomics reveals the genomic features of Rhizophagus irregularis, R. cerebriforme, R. diaphanum and Gigaspora rosea, and their symbiotic lifestyle signature.</title>
        <authorList>
            <person name="Morin E."/>
            <person name="San Clemente H."/>
            <person name="Chen E.C.H."/>
            <person name="De La Providencia I."/>
            <person name="Hainaut M."/>
            <person name="Kuo A."/>
            <person name="Kohler A."/>
            <person name="Murat C."/>
            <person name="Tang N."/>
            <person name="Roy S."/>
            <person name="Loubradou J."/>
            <person name="Henrissat B."/>
            <person name="Grigoriev I.V."/>
            <person name="Corradi N."/>
            <person name="Roux C."/>
            <person name="Martin F.M."/>
        </authorList>
    </citation>
    <scope>NUCLEOTIDE SEQUENCE [LARGE SCALE GENOMIC DNA]</scope>
    <source>
        <strain evidence="9 10">DAOM 194757</strain>
    </source>
</reference>
<dbReference type="PROSITE" id="PS00108">
    <property type="entry name" value="PROTEIN_KINASE_ST"/>
    <property type="match status" value="1"/>
</dbReference>
<keyword evidence="5 6" id="KW-0067">ATP-binding</keyword>
<name>A0A397VN15_9GLOM</name>
<keyword evidence="4 9" id="KW-0418">Kinase</keyword>
<dbReference type="Proteomes" id="UP000266673">
    <property type="component" value="Unassembled WGS sequence"/>
</dbReference>
<organism evidence="9 10">
    <name type="scientific">Gigaspora rosea</name>
    <dbReference type="NCBI Taxonomy" id="44941"/>
    <lineage>
        <taxon>Eukaryota</taxon>
        <taxon>Fungi</taxon>
        <taxon>Fungi incertae sedis</taxon>
        <taxon>Mucoromycota</taxon>
        <taxon>Glomeromycotina</taxon>
        <taxon>Glomeromycetes</taxon>
        <taxon>Diversisporales</taxon>
        <taxon>Gigasporaceae</taxon>
        <taxon>Gigaspora</taxon>
    </lineage>
</organism>
<dbReference type="GO" id="GO:0000776">
    <property type="term" value="C:kinetochore"/>
    <property type="evidence" value="ECO:0007669"/>
    <property type="project" value="TreeGrafter"/>
</dbReference>
<dbReference type="CDD" id="cd14131">
    <property type="entry name" value="PKc_Mps1"/>
    <property type="match status" value="1"/>
</dbReference>
<dbReference type="Gene3D" id="1.10.510.10">
    <property type="entry name" value="Transferase(Phosphotransferase) domain 1"/>
    <property type="match status" value="1"/>
</dbReference>
<dbReference type="FunFam" id="1.10.510.10:FF:000224">
    <property type="entry name" value="serine/threonine-protein kinase mph1 isoform X1"/>
    <property type="match status" value="1"/>
</dbReference>
<evidence type="ECO:0000256" key="7">
    <source>
        <dbReference type="SAM" id="MobiDB-lite"/>
    </source>
</evidence>
<dbReference type="SMART" id="SM00220">
    <property type="entry name" value="S_TKc"/>
    <property type="match status" value="1"/>
</dbReference>
<dbReference type="InterPro" id="IPR000719">
    <property type="entry name" value="Prot_kinase_dom"/>
</dbReference>
<keyword evidence="1" id="KW-0723">Serine/threonine-protein kinase</keyword>
<keyword evidence="2" id="KW-0808">Transferase</keyword>
<dbReference type="PROSITE" id="PS50011">
    <property type="entry name" value="PROTEIN_KINASE_DOM"/>
    <property type="match status" value="1"/>
</dbReference>
<dbReference type="PANTHER" id="PTHR22974">
    <property type="entry name" value="MIXED LINEAGE PROTEIN KINASE"/>
    <property type="match status" value="1"/>
</dbReference>
<dbReference type="InterPro" id="IPR027084">
    <property type="entry name" value="Mps1_cat"/>
</dbReference>
<accession>A0A397VN15</accession>
<evidence type="ECO:0000256" key="5">
    <source>
        <dbReference type="ARBA" id="ARBA00022840"/>
    </source>
</evidence>
<protein>
    <submittedName>
        <fullName evidence="9">Kinase-like domain-containing protein</fullName>
    </submittedName>
</protein>
<evidence type="ECO:0000259" key="8">
    <source>
        <dbReference type="PROSITE" id="PS50011"/>
    </source>
</evidence>
<dbReference type="GO" id="GO:0033316">
    <property type="term" value="P:meiotic spindle assembly checkpoint signaling"/>
    <property type="evidence" value="ECO:0007669"/>
    <property type="project" value="TreeGrafter"/>
</dbReference>
<dbReference type="GO" id="GO:0034501">
    <property type="term" value="P:protein localization to kinetochore"/>
    <property type="evidence" value="ECO:0007669"/>
    <property type="project" value="TreeGrafter"/>
</dbReference>
<evidence type="ECO:0000256" key="4">
    <source>
        <dbReference type="ARBA" id="ARBA00022777"/>
    </source>
</evidence>
<dbReference type="Pfam" id="PF00069">
    <property type="entry name" value="Pkinase"/>
    <property type="match status" value="1"/>
</dbReference>
<evidence type="ECO:0000256" key="1">
    <source>
        <dbReference type="ARBA" id="ARBA00022527"/>
    </source>
</evidence>
<dbReference type="GO" id="GO:0004712">
    <property type="term" value="F:protein serine/threonine/tyrosine kinase activity"/>
    <property type="evidence" value="ECO:0007669"/>
    <property type="project" value="TreeGrafter"/>
</dbReference>
<dbReference type="OrthoDB" id="20524at2759"/>
<dbReference type="GO" id="GO:0004674">
    <property type="term" value="F:protein serine/threonine kinase activity"/>
    <property type="evidence" value="ECO:0007669"/>
    <property type="project" value="UniProtKB-KW"/>
</dbReference>
<keyword evidence="10" id="KW-1185">Reference proteome</keyword>
<dbReference type="SUPFAM" id="SSF56112">
    <property type="entry name" value="Protein kinase-like (PK-like)"/>
    <property type="match status" value="1"/>
</dbReference>
<dbReference type="PROSITE" id="PS00107">
    <property type="entry name" value="PROTEIN_KINASE_ATP"/>
    <property type="match status" value="1"/>
</dbReference>
<keyword evidence="3 6" id="KW-0547">Nucleotide-binding</keyword>
<dbReference type="InterPro" id="IPR011009">
    <property type="entry name" value="Kinase-like_dom_sf"/>
</dbReference>
<dbReference type="STRING" id="44941.A0A397VN15"/>
<proteinExistence type="predicted"/>
<dbReference type="InterPro" id="IPR017441">
    <property type="entry name" value="Protein_kinase_ATP_BS"/>
</dbReference>
<comment type="caution">
    <text evidence="9">The sequence shown here is derived from an EMBL/GenBank/DDBJ whole genome shotgun (WGS) entry which is preliminary data.</text>
</comment>
<feature type="compositionally biased region" description="Polar residues" evidence="7">
    <location>
        <begin position="161"/>
        <end position="179"/>
    </location>
</feature>
<dbReference type="Gene3D" id="3.30.200.20">
    <property type="entry name" value="Phosphorylase Kinase, domain 1"/>
    <property type="match status" value="1"/>
</dbReference>
<feature type="binding site" evidence="6">
    <location>
        <position position="217"/>
    </location>
    <ligand>
        <name>ATP</name>
        <dbReference type="ChEBI" id="CHEBI:30616"/>
    </ligand>
</feature>
<feature type="region of interest" description="Disordered" evidence="7">
    <location>
        <begin position="143"/>
        <end position="180"/>
    </location>
</feature>